<dbReference type="AlphaFoldDB" id="A0AAV2T2R7"/>
<feature type="compositionally biased region" description="Polar residues" evidence="4">
    <location>
        <begin position="325"/>
        <end position="342"/>
    </location>
</feature>
<feature type="compositionally biased region" description="Polar residues" evidence="4">
    <location>
        <begin position="463"/>
        <end position="482"/>
    </location>
</feature>
<feature type="compositionally biased region" description="Polar residues" evidence="4">
    <location>
        <begin position="436"/>
        <end position="450"/>
    </location>
</feature>
<dbReference type="SMART" id="SM00365">
    <property type="entry name" value="LRR_SD22"/>
    <property type="match status" value="5"/>
</dbReference>
<dbReference type="PROSITE" id="PS51450">
    <property type="entry name" value="LRR"/>
    <property type="match status" value="5"/>
</dbReference>
<organism evidence="5 6">
    <name type="scientific">Calicophoron daubneyi</name>
    <name type="common">Rumen fluke</name>
    <name type="synonym">Paramphistomum daubneyi</name>
    <dbReference type="NCBI Taxonomy" id="300641"/>
    <lineage>
        <taxon>Eukaryota</taxon>
        <taxon>Metazoa</taxon>
        <taxon>Spiralia</taxon>
        <taxon>Lophotrochozoa</taxon>
        <taxon>Platyhelminthes</taxon>
        <taxon>Trematoda</taxon>
        <taxon>Digenea</taxon>
        <taxon>Plagiorchiida</taxon>
        <taxon>Pronocephalata</taxon>
        <taxon>Paramphistomoidea</taxon>
        <taxon>Paramphistomidae</taxon>
        <taxon>Calicophoron</taxon>
    </lineage>
</organism>
<keyword evidence="3" id="KW-0175">Coiled coil</keyword>
<reference evidence="5" key="1">
    <citation type="submission" date="2024-06" db="EMBL/GenBank/DDBJ databases">
        <authorList>
            <person name="Liu X."/>
            <person name="Lenzi L."/>
            <person name="Haldenby T S."/>
            <person name="Uol C."/>
        </authorList>
    </citation>
    <scope>NUCLEOTIDE SEQUENCE</scope>
</reference>
<feature type="compositionally biased region" description="Polar residues" evidence="4">
    <location>
        <begin position="369"/>
        <end position="379"/>
    </location>
</feature>
<gene>
    <name evidence="5" type="ORF">CDAUBV1_LOCUS2894</name>
</gene>
<comment type="caution">
    <text evidence="5">The sequence shown here is derived from an EMBL/GenBank/DDBJ whole genome shotgun (WGS) entry which is preliminary data.</text>
</comment>
<protein>
    <recommendedName>
        <fullName evidence="7">Leucine-rich repeat and coiled-coil domain-containing protein 1</fullName>
    </recommendedName>
</protein>
<dbReference type="InterPro" id="IPR025875">
    <property type="entry name" value="Leu-rich_rpt_4"/>
</dbReference>
<dbReference type="Gene3D" id="3.80.10.10">
    <property type="entry name" value="Ribonuclease Inhibitor"/>
    <property type="match status" value="2"/>
</dbReference>
<feature type="region of interest" description="Disordered" evidence="4">
    <location>
        <begin position="315"/>
        <end position="498"/>
    </location>
</feature>
<dbReference type="InterPro" id="IPR032675">
    <property type="entry name" value="LRR_dom_sf"/>
</dbReference>
<evidence type="ECO:0000256" key="2">
    <source>
        <dbReference type="ARBA" id="ARBA00022737"/>
    </source>
</evidence>
<feature type="coiled-coil region" evidence="3">
    <location>
        <begin position="998"/>
        <end position="1065"/>
    </location>
</feature>
<name>A0AAV2T2R7_CALDB</name>
<dbReference type="EMBL" id="CAXLJL010000072">
    <property type="protein sequence ID" value="CAL5130728.1"/>
    <property type="molecule type" value="Genomic_DNA"/>
</dbReference>
<accession>A0AAV2T2R7</accession>
<feature type="coiled-coil region" evidence="3">
    <location>
        <begin position="618"/>
        <end position="652"/>
    </location>
</feature>
<evidence type="ECO:0000256" key="3">
    <source>
        <dbReference type="SAM" id="Coils"/>
    </source>
</evidence>
<dbReference type="Proteomes" id="UP001497525">
    <property type="component" value="Unassembled WGS sequence"/>
</dbReference>
<feature type="coiled-coil region" evidence="3">
    <location>
        <begin position="687"/>
        <end position="972"/>
    </location>
</feature>
<evidence type="ECO:0000256" key="1">
    <source>
        <dbReference type="ARBA" id="ARBA00022614"/>
    </source>
</evidence>
<evidence type="ECO:0000313" key="6">
    <source>
        <dbReference type="Proteomes" id="UP001497525"/>
    </source>
</evidence>
<keyword evidence="1" id="KW-0433">Leucine-rich repeat</keyword>
<dbReference type="PANTHER" id="PTHR46652:SF3">
    <property type="entry name" value="LEUCINE-RICH REPEAT-CONTAINING PROTEIN 9"/>
    <property type="match status" value="1"/>
</dbReference>
<evidence type="ECO:0000313" key="5">
    <source>
        <dbReference type="EMBL" id="CAL5130728.1"/>
    </source>
</evidence>
<dbReference type="SUPFAM" id="SSF52075">
    <property type="entry name" value="Outer arm dynein light chain 1"/>
    <property type="match status" value="1"/>
</dbReference>
<evidence type="ECO:0000256" key="4">
    <source>
        <dbReference type="SAM" id="MobiDB-lite"/>
    </source>
</evidence>
<sequence length="1156" mass="130275">MARNTELNFIDAKITSIADLNLSESLTALNLHHNLIQTIDGLQALHCLQHLNLSSNSIRDMKGLDTLRSLRTLNLSSNKLVEVRGLGCLYGLVQLDLSFNLLEDVDGLKDMYGPSYNLTVVHLQGNRLKSVDNLLDCARGLINLRQLTLFDPQAGANNPMCKTEDYRRTVLAGLPRLEILDHMDSNNRPVRLDVLADIPELAGLIDYVSSASLSCTKEENEVERHNQDSFIQKFCAQSPDQFDFEQRNFHNMNQPAGGSLENENHRVTKDESAEYSGTHPECSLNSITERRLINLENQLSSLVALQLMRLNQAVPGDRPTVPGDTEQSGCVQPPADSTNQTAGAGETMTDRRPKRGRIAARNEPRKITSDSTLTHSTSGRKADESPKLSPHVATKLQNSVNPPRPQSCIEVGTQPSNIVTTLPDEHPPGAPKKHQSGSSGRSTPKPQQSPHPIHGKPIISKRTCPSVSTQSADPMRFNQTGNDYGRKSSSTRKVDVSEMRPTKLVDDVAGRTLGQVLKDLDAERLQRKQTEELCRDMTERILRLEASAVDETKALEATNKLKLAFNSERRARLNAEAQLRELDARMSDVFAAVDGMRAREEAERARVNSENNQMSMRLTELSKDYQDSVARAERAEKRLDEVQCMLKSRELEYKEMMESRFALSSPEVTKLIADRVEAVELRHEQTVKSLQEKLNDSTSRFVALEDEFRMALRIEAERYAELYKSAEILKGKLSDAEAVVKDLEIREESARNLVSELTSAIKDQKARATTQQKSNLLLQHNQKEKIVKLEAQLEEACSRLTKMENLKKQEYKQLQAELAAKESLVAGLRAERRNWSEELAQQGTALAQDRGRLESKIEAQTLEIASLKKNLEEECDAVKIKTKIIDDQMDTIRNLKKGLTENQAELKRVQNEALENQKQLEEQISRLKKENEENLDKIQKLITRKEELKDTVADLRTRVDELEAQNKMLDQRWSERTNLLDKLEKQVEQMRGGWENEHKALVEERDAARGEVNALQAQMERMDAGFRDQLAAAISTKEKAVIKAREEAEQLRSNCESRVANVEAEMRAVLMESENARYLMESRLRKLSAVLCDPLPPDPLLPPRNMSASALAYVPPLNTEWLPSSSLVDAAQTSRTTVSSPMFCKQNRRQSQTEQS</sequence>
<keyword evidence="2" id="KW-0677">Repeat</keyword>
<evidence type="ECO:0008006" key="7">
    <source>
        <dbReference type="Google" id="ProtNLM"/>
    </source>
</evidence>
<dbReference type="InterPro" id="IPR050836">
    <property type="entry name" value="SDS22/Internalin_LRR"/>
</dbReference>
<dbReference type="PANTHER" id="PTHR46652">
    <property type="entry name" value="LEUCINE-RICH REPEAT AND IQ DOMAIN-CONTAINING PROTEIN 1-RELATED"/>
    <property type="match status" value="1"/>
</dbReference>
<proteinExistence type="predicted"/>
<dbReference type="Pfam" id="PF12799">
    <property type="entry name" value="LRR_4"/>
    <property type="match status" value="2"/>
</dbReference>
<feature type="coiled-coil region" evidence="3">
    <location>
        <begin position="520"/>
        <end position="585"/>
    </location>
</feature>
<dbReference type="InterPro" id="IPR001611">
    <property type="entry name" value="Leu-rich_rpt"/>
</dbReference>
<dbReference type="Gene3D" id="1.10.287.1490">
    <property type="match status" value="1"/>
</dbReference>